<dbReference type="EMBL" id="GBXM01005582">
    <property type="protein sequence ID" value="JAI02996.1"/>
    <property type="molecule type" value="Transcribed_RNA"/>
</dbReference>
<sequence>MSTPSTSLAFLCGNPQSLTLFWVEIPKSLPKITFSLNVKTPLCLHGLLVLIKTCTHTYVQNDVRIEQFIQELVSKFAFIWQMYRTGV</sequence>
<reference evidence="1" key="2">
    <citation type="journal article" date="2015" name="Fish Shellfish Immunol.">
        <title>Early steps in the European eel (Anguilla anguilla)-Vibrio vulnificus interaction in the gills: Role of the RtxA13 toxin.</title>
        <authorList>
            <person name="Callol A."/>
            <person name="Pajuelo D."/>
            <person name="Ebbesson L."/>
            <person name="Teles M."/>
            <person name="MacKenzie S."/>
            <person name="Amaro C."/>
        </authorList>
    </citation>
    <scope>NUCLEOTIDE SEQUENCE</scope>
</reference>
<proteinExistence type="predicted"/>
<protein>
    <submittedName>
        <fullName evidence="1">Uncharacterized protein</fullName>
    </submittedName>
</protein>
<organism evidence="1">
    <name type="scientific">Anguilla anguilla</name>
    <name type="common">European freshwater eel</name>
    <name type="synonym">Muraena anguilla</name>
    <dbReference type="NCBI Taxonomy" id="7936"/>
    <lineage>
        <taxon>Eukaryota</taxon>
        <taxon>Metazoa</taxon>
        <taxon>Chordata</taxon>
        <taxon>Craniata</taxon>
        <taxon>Vertebrata</taxon>
        <taxon>Euteleostomi</taxon>
        <taxon>Actinopterygii</taxon>
        <taxon>Neopterygii</taxon>
        <taxon>Teleostei</taxon>
        <taxon>Anguilliformes</taxon>
        <taxon>Anguillidae</taxon>
        <taxon>Anguilla</taxon>
    </lineage>
</organism>
<name>A0A0E9XMC8_ANGAN</name>
<evidence type="ECO:0000313" key="1">
    <source>
        <dbReference type="EMBL" id="JAI02996.1"/>
    </source>
</evidence>
<accession>A0A0E9XMC8</accession>
<reference evidence="1" key="1">
    <citation type="submission" date="2014-11" db="EMBL/GenBank/DDBJ databases">
        <authorList>
            <person name="Amaro Gonzalez C."/>
        </authorList>
    </citation>
    <scope>NUCLEOTIDE SEQUENCE</scope>
</reference>
<dbReference type="AlphaFoldDB" id="A0A0E9XMC8"/>